<feature type="transmembrane region" description="Helical" evidence="8">
    <location>
        <begin position="208"/>
        <end position="229"/>
    </location>
</feature>
<evidence type="ECO:0000256" key="3">
    <source>
        <dbReference type="ARBA" id="ARBA00022448"/>
    </source>
</evidence>
<keyword evidence="6 8" id="KW-1133">Transmembrane helix</keyword>
<accession>A0A089YUP4</accession>
<feature type="transmembrane region" description="Helical" evidence="8">
    <location>
        <begin position="235"/>
        <end position="255"/>
    </location>
</feature>
<dbReference type="CDD" id="cd06550">
    <property type="entry name" value="TM_ABC_iron-siderophores_like"/>
    <property type="match status" value="1"/>
</dbReference>
<dbReference type="STRING" id="216142.LT40_08415"/>
<evidence type="ECO:0000256" key="4">
    <source>
        <dbReference type="ARBA" id="ARBA00022475"/>
    </source>
</evidence>
<dbReference type="KEGG" id="prh:LT40_08415"/>
<feature type="transmembrane region" description="Helical" evidence="8">
    <location>
        <begin position="131"/>
        <end position="155"/>
    </location>
</feature>
<comment type="subcellular location">
    <subcellularLocation>
        <location evidence="1">Cell membrane</location>
        <topology evidence="1">Multi-pass membrane protein</topology>
    </subcellularLocation>
</comment>
<dbReference type="Gene3D" id="1.10.3470.10">
    <property type="entry name" value="ABC transporter involved in vitamin B12 uptake, BtuC"/>
    <property type="match status" value="1"/>
</dbReference>
<dbReference type="OrthoDB" id="9811975at2"/>
<dbReference type="EMBL" id="CP009533">
    <property type="protein sequence ID" value="AIS17420.1"/>
    <property type="molecule type" value="Genomic_DNA"/>
</dbReference>
<evidence type="ECO:0000256" key="2">
    <source>
        <dbReference type="ARBA" id="ARBA00007935"/>
    </source>
</evidence>
<evidence type="ECO:0000313" key="10">
    <source>
        <dbReference type="Proteomes" id="UP000029499"/>
    </source>
</evidence>
<dbReference type="PANTHER" id="PTHR30472">
    <property type="entry name" value="FERRIC ENTEROBACTIN TRANSPORT SYSTEM PERMEASE PROTEIN"/>
    <property type="match status" value="1"/>
</dbReference>
<evidence type="ECO:0000313" key="9">
    <source>
        <dbReference type="EMBL" id="AIS17420.1"/>
    </source>
</evidence>
<dbReference type="RefSeq" id="WP_043188747.1">
    <property type="nucleotide sequence ID" value="NZ_CP009533.1"/>
</dbReference>
<evidence type="ECO:0000256" key="8">
    <source>
        <dbReference type="SAM" id="Phobius"/>
    </source>
</evidence>
<name>A0A089YUP4_9PSED</name>
<dbReference type="GO" id="GO:0022857">
    <property type="term" value="F:transmembrane transporter activity"/>
    <property type="evidence" value="ECO:0007669"/>
    <property type="project" value="InterPro"/>
</dbReference>
<dbReference type="GO" id="GO:0033214">
    <property type="term" value="P:siderophore-iron import into cell"/>
    <property type="evidence" value="ECO:0007669"/>
    <property type="project" value="TreeGrafter"/>
</dbReference>
<dbReference type="AlphaFoldDB" id="A0A089YUP4"/>
<proteinExistence type="inferred from homology"/>
<dbReference type="PANTHER" id="PTHR30472:SF27">
    <property type="entry name" value="PETROBACTIN IMPORT SYSTEM PERMEASE PROTEIN YCLN"/>
    <property type="match status" value="1"/>
</dbReference>
<dbReference type="GO" id="GO:0005886">
    <property type="term" value="C:plasma membrane"/>
    <property type="evidence" value="ECO:0007669"/>
    <property type="project" value="UniProtKB-SubCell"/>
</dbReference>
<dbReference type="InterPro" id="IPR000522">
    <property type="entry name" value="ABC_transptr_permease_BtuC"/>
</dbReference>
<dbReference type="InterPro" id="IPR037294">
    <property type="entry name" value="ABC_BtuC-like"/>
</dbReference>
<reference evidence="9 10" key="1">
    <citation type="journal article" date="2015" name="J. Biotechnol.">
        <title>Complete genome sequence of Pseudomonas rhizosphaerae IH5T (=DSM 16299T), a phosphate-solubilizing rhizobacterium for bacterial biofertilizer.</title>
        <authorList>
            <person name="Kwak Y."/>
            <person name="Jung B.K."/>
            <person name="Shin J.H."/>
        </authorList>
    </citation>
    <scope>NUCLEOTIDE SEQUENCE [LARGE SCALE GENOMIC DNA]</scope>
    <source>
        <strain evidence="9">DSM 16299</strain>
    </source>
</reference>
<feature type="transmembrane region" description="Helical" evidence="8">
    <location>
        <begin position="175"/>
        <end position="196"/>
    </location>
</feature>
<dbReference type="Pfam" id="PF01032">
    <property type="entry name" value="FecCD"/>
    <property type="match status" value="1"/>
</dbReference>
<keyword evidence="5 8" id="KW-0812">Transmembrane</keyword>
<dbReference type="HOGENOM" id="CLU_013016_3_0_6"/>
<comment type="similarity">
    <text evidence="2">Belongs to the binding-protein-dependent transport system permease family. FecCD subfamily.</text>
</comment>
<dbReference type="SUPFAM" id="SSF81345">
    <property type="entry name" value="ABC transporter involved in vitamin B12 uptake, BtuC"/>
    <property type="match status" value="1"/>
</dbReference>
<keyword evidence="4" id="KW-1003">Cell membrane</keyword>
<protein>
    <submittedName>
        <fullName evidence="9">Iron ABC transporter permease</fullName>
    </submittedName>
</protein>
<keyword evidence="10" id="KW-1185">Reference proteome</keyword>
<evidence type="ECO:0000256" key="7">
    <source>
        <dbReference type="ARBA" id="ARBA00023136"/>
    </source>
</evidence>
<dbReference type="eggNOG" id="COG4606">
    <property type="taxonomic scope" value="Bacteria"/>
</dbReference>
<gene>
    <name evidence="9" type="ORF">LT40_08415</name>
</gene>
<organism evidence="9 10">
    <name type="scientific">Pseudomonas rhizosphaerae</name>
    <dbReference type="NCBI Taxonomy" id="216142"/>
    <lineage>
        <taxon>Bacteria</taxon>
        <taxon>Pseudomonadati</taxon>
        <taxon>Pseudomonadota</taxon>
        <taxon>Gammaproteobacteria</taxon>
        <taxon>Pseudomonadales</taxon>
        <taxon>Pseudomonadaceae</taxon>
        <taxon>Pseudomonas</taxon>
    </lineage>
</organism>
<feature type="transmembrane region" description="Helical" evidence="8">
    <location>
        <begin position="292"/>
        <end position="310"/>
    </location>
</feature>
<evidence type="ECO:0000256" key="5">
    <source>
        <dbReference type="ARBA" id="ARBA00022692"/>
    </source>
</evidence>
<feature type="transmembrane region" description="Helical" evidence="8">
    <location>
        <begin position="267"/>
        <end position="286"/>
    </location>
</feature>
<evidence type="ECO:0000256" key="1">
    <source>
        <dbReference type="ARBA" id="ARBA00004651"/>
    </source>
</evidence>
<keyword evidence="3" id="KW-0813">Transport</keyword>
<feature type="transmembrane region" description="Helical" evidence="8">
    <location>
        <begin position="45"/>
        <end position="66"/>
    </location>
</feature>
<evidence type="ECO:0000256" key="6">
    <source>
        <dbReference type="ARBA" id="ARBA00022989"/>
    </source>
</evidence>
<dbReference type="Proteomes" id="UP000029499">
    <property type="component" value="Chromosome"/>
</dbReference>
<keyword evidence="7 8" id="KW-0472">Membrane</keyword>
<sequence length="314" mass="33630">MRPAVWLVPFGLLCCLSLTLGVKEVSWSELWSFSGDAWLTVTASRLPRLMALVLTGAGLAMCGVILQQIVRNRFVEPATSGGLDAAKLGILVSLTVAPAAGSTARMLFALGFCFLASVLYVAIIRRIQFKSVVLVPVVGLMYGSVLSAVAEFYAYRHNLLQSMQGWMLGDFSKIVQGNYEIIYLILPIVLLTYLFAQRFTILSMGEGMASSLGVNYAANAALGLMLVAVCVSATVITVGAIPFVGLVVPNLVALYHGENLQRTLPIVALYGAALLLACDILGRLLIYPFEVPIGMTAGCIGGVVFLIVLLRKYT</sequence>
<feature type="transmembrane region" description="Helical" evidence="8">
    <location>
        <begin position="106"/>
        <end position="124"/>
    </location>
</feature>